<evidence type="ECO:0000313" key="3">
    <source>
        <dbReference type="Proteomes" id="UP001233271"/>
    </source>
</evidence>
<dbReference type="GeneID" id="85495996"/>
<evidence type="ECO:0000256" key="1">
    <source>
        <dbReference type="SAM" id="MobiDB-lite"/>
    </source>
</evidence>
<dbReference type="RefSeq" id="XP_060457391.1">
    <property type="nucleotide sequence ID" value="XM_060600837.1"/>
</dbReference>
<feature type="region of interest" description="Disordered" evidence="1">
    <location>
        <begin position="285"/>
        <end position="306"/>
    </location>
</feature>
<dbReference type="AlphaFoldDB" id="A0AA48L537"/>
<feature type="compositionally biased region" description="Basic residues" evidence="1">
    <location>
        <begin position="1"/>
        <end position="18"/>
    </location>
</feature>
<feature type="region of interest" description="Disordered" evidence="1">
    <location>
        <begin position="135"/>
        <end position="154"/>
    </location>
</feature>
<dbReference type="EMBL" id="AP028215">
    <property type="protein sequence ID" value="BEI92126.1"/>
    <property type="molecule type" value="Genomic_DNA"/>
</dbReference>
<dbReference type="Proteomes" id="UP001233271">
    <property type="component" value="Chromosome 4"/>
</dbReference>
<name>A0AA48L537_9TREE</name>
<sequence length="347" mass="38116">MGRSKPRTNKRPPPKPNRRAPPPAPVAPAFDPAAGLFPPPSTLDPSDPGFPSAFQSWSTSALNQLNQLRQLPALSPSQLSAIAGAAAGVSDAGFQGQGPCIDLPQSLAALFEAKLTLDREKAKLMRMQKELRGFRDGMAGPVPTQPPPPLPTVKGKEVAVDDELAECTCGRNGHTHEYPGSAHSGSDDYYYYDTEDECCDCCSHDHSYVESDPHGHGEEYYEPERGFEALVLGPDGRPANLTPEQAMALFERQPYLHSPEARAILARGHAQAAEVAAAKQKLVERVEEREERPDQPRRRLADDPERMDEAVRELFNWIKAVVWTIEQAAIVAGRRAPLRPQRRDVPE</sequence>
<dbReference type="KEGG" id="ccac:CcaHIS019_0409460"/>
<proteinExistence type="predicted"/>
<organism evidence="2 3">
    <name type="scientific">Cutaneotrichosporon cavernicola</name>
    <dbReference type="NCBI Taxonomy" id="279322"/>
    <lineage>
        <taxon>Eukaryota</taxon>
        <taxon>Fungi</taxon>
        <taxon>Dikarya</taxon>
        <taxon>Basidiomycota</taxon>
        <taxon>Agaricomycotina</taxon>
        <taxon>Tremellomycetes</taxon>
        <taxon>Trichosporonales</taxon>
        <taxon>Trichosporonaceae</taxon>
        <taxon>Cutaneotrichosporon</taxon>
    </lineage>
</organism>
<keyword evidence="3" id="KW-1185">Reference proteome</keyword>
<feature type="region of interest" description="Disordered" evidence="1">
    <location>
        <begin position="1"/>
        <end position="52"/>
    </location>
</feature>
<evidence type="ECO:0000313" key="2">
    <source>
        <dbReference type="EMBL" id="BEI92126.1"/>
    </source>
</evidence>
<accession>A0AA48L537</accession>
<protein>
    <submittedName>
        <fullName evidence="2">Uncharacterized protein</fullName>
    </submittedName>
</protein>
<gene>
    <name evidence="2" type="ORF">CcaverHIS019_0409460</name>
</gene>
<reference evidence="2" key="1">
    <citation type="journal article" date="2023" name="BMC Genomics">
        <title>Chromosome-level genome assemblies of Cutaneotrichosporon spp. (Trichosporonales, Basidiomycota) reveal imbalanced evolution between nucleotide sequences and chromosome synteny.</title>
        <authorList>
            <person name="Kobayashi Y."/>
            <person name="Kayamori A."/>
            <person name="Aoki K."/>
            <person name="Shiwa Y."/>
            <person name="Matsutani M."/>
            <person name="Fujita N."/>
            <person name="Sugita T."/>
            <person name="Iwasaki W."/>
            <person name="Tanaka N."/>
            <person name="Takashima M."/>
        </authorList>
    </citation>
    <scope>NUCLEOTIDE SEQUENCE</scope>
    <source>
        <strain evidence="2">HIS019</strain>
    </source>
</reference>